<proteinExistence type="predicted"/>
<dbReference type="PANTHER" id="PTHR37812">
    <property type="entry name" value="MU-LIKE PROPHAGE FLUMU PROTEIN C"/>
    <property type="match status" value="1"/>
</dbReference>
<dbReference type="EMBL" id="JAFBCV010000001">
    <property type="protein sequence ID" value="MBM7837327.1"/>
    <property type="molecule type" value="Genomic_DNA"/>
</dbReference>
<dbReference type="GO" id="GO:0003677">
    <property type="term" value="F:DNA binding"/>
    <property type="evidence" value="ECO:0007669"/>
    <property type="project" value="UniProtKB-KW"/>
</dbReference>
<dbReference type="RefSeq" id="WP_204464247.1">
    <property type="nucleotide sequence ID" value="NZ_JAFBCV010000001.1"/>
</dbReference>
<reference evidence="1" key="1">
    <citation type="submission" date="2021-01" db="EMBL/GenBank/DDBJ databases">
        <title>Genomic Encyclopedia of Type Strains, Phase IV (KMG-IV): sequencing the most valuable type-strain genomes for metagenomic binning, comparative biology and taxonomic classification.</title>
        <authorList>
            <person name="Goeker M."/>
        </authorList>
    </citation>
    <scope>NUCLEOTIDE SEQUENCE</scope>
    <source>
        <strain evidence="1">DSM 21943</strain>
    </source>
</reference>
<dbReference type="InterPro" id="IPR052411">
    <property type="entry name" value="c-mor_Regulatory_Protein"/>
</dbReference>
<dbReference type="SUPFAM" id="SSF46689">
    <property type="entry name" value="Homeodomain-like"/>
    <property type="match status" value="1"/>
</dbReference>
<gene>
    <name evidence="1" type="ORF">JOC54_000558</name>
</gene>
<dbReference type="Proteomes" id="UP001179280">
    <property type="component" value="Unassembled WGS sequence"/>
</dbReference>
<keyword evidence="1" id="KW-0238">DNA-binding</keyword>
<dbReference type="InterPro" id="IPR009057">
    <property type="entry name" value="Homeodomain-like_sf"/>
</dbReference>
<protein>
    <submittedName>
        <fullName evidence="1">DNA-binding NarL/FixJ family response regulator</fullName>
    </submittedName>
</protein>
<accession>A0ABS2SSS0</accession>
<dbReference type="PANTHER" id="PTHR37812:SF1">
    <property type="entry name" value="MU-LIKE PROPHAGE FLUMU PROTEIN C"/>
    <property type="match status" value="1"/>
</dbReference>
<evidence type="ECO:0000313" key="2">
    <source>
        <dbReference type="Proteomes" id="UP001179280"/>
    </source>
</evidence>
<organism evidence="1 2">
    <name type="scientific">Shouchella xiaoxiensis</name>
    <dbReference type="NCBI Taxonomy" id="766895"/>
    <lineage>
        <taxon>Bacteria</taxon>
        <taxon>Bacillati</taxon>
        <taxon>Bacillota</taxon>
        <taxon>Bacilli</taxon>
        <taxon>Bacillales</taxon>
        <taxon>Bacillaceae</taxon>
        <taxon>Shouchella</taxon>
    </lineage>
</organism>
<evidence type="ECO:0000313" key="1">
    <source>
        <dbReference type="EMBL" id="MBM7837327.1"/>
    </source>
</evidence>
<comment type="caution">
    <text evidence="1">The sequence shown here is derived from an EMBL/GenBank/DDBJ whole genome shotgun (WGS) entry which is preliminary data.</text>
</comment>
<dbReference type="InterPro" id="IPR049739">
    <property type="entry name" value="YraL-like"/>
</dbReference>
<keyword evidence="2" id="KW-1185">Reference proteome</keyword>
<sequence>MSYQKAEHILPEELVEMVQKYIDGDVIYIPRKQENKKSWGEANGAKREIQHRNENIQLAYGRGISITALADQYCLSRKSIERIVYQP</sequence>
<dbReference type="NCBIfam" id="NF040785">
    <property type="entry name" value="CD3324_fam"/>
    <property type="match status" value="1"/>
</dbReference>
<name>A0ABS2SSS0_9BACI</name>